<dbReference type="EMBL" id="LT838813">
    <property type="protein sequence ID" value="SMD43838.1"/>
    <property type="molecule type" value="Genomic_DNA"/>
</dbReference>
<dbReference type="PANTHER" id="PTHR34094:SF1">
    <property type="entry name" value="PROTEIN FAM185A"/>
    <property type="match status" value="1"/>
</dbReference>
<name>A0A1W2H5D9_9BACT</name>
<accession>A0A1W2H5D9</accession>
<sequence>MKKSFLNHSVLVLCMIFVQVQVSALNNPYLSKSFTLSGLGKIETRTSGSSVSIEGTEGNEVVVDVYVRRNGKSVDLNDSDVQKRLENYQIDIDKSGNTVSVSVSNKGNMNWSNGNNLNFSFDIKVPYQTSGDLNSSGGSISISGIDGEQNIKSSGGSVKISASSGNVIANSSGGSLSISEFTGMLDLNTSGGSVKVSGTEGDLVVNSSGGSVNLENVSGKVYASTSGGGIKADLNTIEGALTLKSSGGSISASIPKDLPMDLDLKGGNVSTKLTNFEGEMKRDKIVGKSNGGGVLISMASSGGSINLDYK</sequence>
<dbReference type="RefSeq" id="WP_084120703.1">
    <property type="nucleotide sequence ID" value="NZ_LT838813.1"/>
</dbReference>
<dbReference type="OrthoDB" id="1523429at2"/>
<proteinExistence type="predicted"/>
<dbReference type="Proteomes" id="UP000192333">
    <property type="component" value="Chromosome I"/>
</dbReference>
<evidence type="ECO:0000313" key="2">
    <source>
        <dbReference type="Proteomes" id="UP000192333"/>
    </source>
</evidence>
<gene>
    <name evidence="1" type="ORF">SAMN00777080_2450</name>
</gene>
<organism evidence="1 2">
    <name type="scientific">Aquiflexum balticum DSM 16537</name>
    <dbReference type="NCBI Taxonomy" id="758820"/>
    <lineage>
        <taxon>Bacteria</taxon>
        <taxon>Pseudomonadati</taxon>
        <taxon>Bacteroidota</taxon>
        <taxon>Cytophagia</taxon>
        <taxon>Cytophagales</taxon>
        <taxon>Cyclobacteriaceae</taxon>
        <taxon>Aquiflexum</taxon>
    </lineage>
</organism>
<dbReference type="AlphaFoldDB" id="A0A1W2H5D9"/>
<reference evidence="2" key="1">
    <citation type="submission" date="2017-04" db="EMBL/GenBank/DDBJ databases">
        <authorList>
            <person name="Varghese N."/>
            <person name="Submissions S."/>
        </authorList>
    </citation>
    <scope>NUCLEOTIDE SEQUENCE [LARGE SCALE GENOMIC DNA]</scope>
    <source>
        <strain evidence="2">DSM 16537</strain>
    </source>
</reference>
<dbReference type="PANTHER" id="PTHR34094">
    <property type="match status" value="1"/>
</dbReference>
<keyword evidence="2" id="KW-1185">Reference proteome</keyword>
<dbReference type="STRING" id="758820.SAMN00777080_2450"/>
<evidence type="ECO:0000313" key="1">
    <source>
        <dbReference type="EMBL" id="SMD43838.1"/>
    </source>
</evidence>
<protein>
    <submittedName>
        <fullName evidence="1">Putative adhesin</fullName>
    </submittedName>
</protein>